<proteinExistence type="predicted"/>
<dbReference type="GO" id="GO:0051301">
    <property type="term" value="P:cell division"/>
    <property type="evidence" value="ECO:0007669"/>
    <property type="project" value="UniProtKB-KW"/>
</dbReference>
<keyword evidence="1" id="KW-1133">Transmembrane helix</keyword>
<dbReference type="SUPFAM" id="SSF50156">
    <property type="entry name" value="PDZ domain-like"/>
    <property type="match status" value="1"/>
</dbReference>
<evidence type="ECO:0000313" key="3">
    <source>
        <dbReference type="EMBL" id="KPU43414.1"/>
    </source>
</evidence>
<evidence type="ECO:0000313" key="4">
    <source>
        <dbReference type="Proteomes" id="UP000050326"/>
    </source>
</evidence>
<dbReference type="InterPro" id="IPR036034">
    <property type="entry name" value="PDZ_sf"/>
</dbReference>
<dbReference type="OrthoDB" id="198399at2"/>
<dbReference type="AlphaFoldDB" id="A0A0P8WYF2"/>
<keyword evidence="3" id="KW-0132">Cell division</keyword>
<feature type="transmembrane region" description="Helical" evidence="1">
    <location>
        <begin position="91"/>
        <end position="121"/>
    </location>
</feature>
<dbReference type="InterPro" id="IPR041489">
    <property type="entry name" value="PDZ_6"/>
</dbReference>
<dbReference type="STRING" id="36849.OXPF_28550"/>
<protein>
    <submittedName>
        <fullName evidence="3">Cell division topological determinant MinJ</fullName>
    </submittedName>
</protein>
<feature type="transmembrane region" description="Helical" evidence="1">
    <location>
        <begin position="221"/>
        <end position="242"/>
    </location>
</feature>
<accession>A0A0P8WYF2</accession>
<keyword evidence="3" id="KW-0131">Cell cycle</keyword>
<dbReference type="RefSeq" id="WP_054875861.1">
    <property type="nucleotide sequence ID" value="NZ_LKET01000039.1"/>
</dbReference>
<name>A0A0P8WYF2_9CLOT</name>
<dbReference type="Proteomes" id="UP000050326">
    <property type="component" value="Unassembled WGS sequence"/>
</dbReference>
<dbReference type="Pfam" id="PF17820">
    <property type="entry name" value="PDZ_6"/>
    <property type="match status" value="1"/>
</dbReference>
<keyword evidence="1" id="KW-0472">Membrane</keyword>
<comment type="caution">
    <text evidence="3">The sequence shown here is derived from an EMBL/GenBank/DDBJ whole genome shotgun (WGS) entry which is preliminary data.</text>
</comment>
<feature type="transmembrane region" description="Helical" evidence="1">
    <location>
        <begin position="6"/>
        <end position="38"/>
    </location>
</feature>
<keyword evidence="4" id="KW-1185">Reference proteome</keyword>
<dbReference type="Gene3D" id="2.30.42.10">
    <property type="match status" value="1"/>
</dbReference>
<feature type="domain" description="PDZ" evidence="2">
    <location>
        <begin position="317"/>
        <end position="346"/>
    </location>
</feature>
<reference evidence="3 4" key="1">
    <citation type="submission" date="2015-09" db="EMBL/GenBank/DDBJ databases">
        <title>Genome sequence of Oxobacter pfennigii DSM 3222.</title>
        <authorList>
            <person name="Poehlein A."/>
            <person name="Bengelsdorf F.R."/>
            <person name="Schiel-Bengelsdorf B."/>
            <person name="Duerre P."/>
            <person name="Daniel R."/>
        </authorList>
    </citation>
    <scope>NUCLEOTIDE SEQUENCE [LARGE SCALE GENOMIC DNA]</scope>
    <source>
        <strain evidence="3 4">DSM 3222</strain>
    </source>
</reference>
<evidence type="ECO:0000256" key="1">
    <source>
        <dbReference type="SAM" id="Phobius"/>
    </source>
</evidence>
<evidence type="ECO:0000259" key="2">
    <source>
        <dbReference type="Pfam" id="PF17820"/>
    </source>
</evidence>
<feature type="transmembrane region" description="Helical" evidence="1">
    <location>
        <begin position="254"/>
        <end position="274"/>
    </location>
</feature>
<organism evidence="3 4">
    <name type="scientific">Oxobacter pfennigii</name>
    <dbReference type="NCBI Taxonomy" id="36849"/>
    <lineage>
        <taxon>Bacteria</taxon>
        <taxon>Bacillati</taxon>
        <taxon>Bacillota</taxon>
        <taxon>Clostridia</taxon>
        <taxon>Eubacteriales</taxon>
        <taxon>Clostridiaceae</taxon>
        <taxon>Oxobacter</taxon>
    </lineage>
</organism>
<sequence>MDILAMLKICFSAVASAVLMPDANLWFILLLMVIYFQYKKNIRLQEIVYGKPKYDLTNLMVTSVLSGIAAGLIISMPMTIIGISFSRDMGLQYLILISLVLMFIEPRFLCFSYSGGILSLVSLIFGIKGIDPTGIMILVASLHLMEALLIYVDGFRGAVPVFYERKNGEITGGFSMQRYWPVPIALIVFMGYEQVTGDVVATPSWWPIIRPFMDPERMQEALFVALPLTAILGHGSFTASYMPKDKCKDTSFKLAVFALMLLILSILSSFIYVFKYIAALFAPLAHEFLIQLDRKQELERAPLFSSSPEGIKVLDTIPDGPGEKMGIKPGDTVMSINNKSVKTEEDMDEFFKDYVSFIWVDVKDIKGDIKTLEFKNYNEGIDSLELICIPGSNSNNRIMVKESRSILKRLFNKES</sequence>
<gene>
    <name evidence="3" type="primary">minJ</name>
    <name evidence="3" type="ORF">OXPF_28550</name>
</gene>
<feature type="transmembrane region" description="Helical" evidence="1">
    <location>
        <begin position="59"/>
        <end position="85"/>
    </location>
</feature>
<keyword evidence="1" id="KW-0812">Transmembrane</keyword>
<dbReference type="EMBL" id="LKET01000039">
    <property type="protein sequence ID" value="KPU43414.1"/>
    <property type="molecule type" value="Genomic_DNA"/>
</dbReference>